<dbReference type="SMART" id="SM00397">
    <property type="entry name" value="t_SNARE"/>
    <property type="match status" value="2"/>
</dbReference>
<proteinExistence type="inferred from homology"/>
<evidence type="ECO:0000259" key="4">
    <source>
        <dbReference type="PROSITE" id="PS50192"/>
    </source>
</evidence>
<accession>A0A2U3DZE2</accession>
<comment type="caution">
    <text evidence="5">The sequence shown here is derived from an EMBL/GenBank/DDBJ whole genome shotgun (WGS) entry which is preliminary data.</text>
</comment>
<dbReference type="GO" id="GO:0019905">
    <property type="term" value="F:syntaxin binding"/>
    <property type="evidence" value="ECO:0007669"/>
    <property type="project" value="TreeGrafter"/>
</dbReference>
<dbReference type="PANTHER" id="PTHR19305">
    <property type="entry name" value="SYNAPTOSOMAL ASSOCIATED PROTEIN"/>
    <property type="match status" value="1"/>
</dbReference>
<organism evidence="5 6">
    <name type="scientific">Purpureocillium lilacinum</name>
    <name type="common">Paecilomyces lilacinus</name>
    <dbReference type="NCBI Taxonomy" id="33203"/>
    <lineage>
        <taxon>Eukaryota</taxon>
        <taxon>Fungi</taxon>
        <taxon>Dikarya</taxon>
        <taxon>Ascomycota</taxon>
        <taxon>Pezizomycotina</taxon>
        <taxon>Sordariomycetes</taxon>
        <taxon>Hypocreomycetidae</taxon>
        <taxon>Hypocreales</taxon>
        <taxon>Ophiocordycipitaceae</taxon>
        <taxon>Purpureocillium</taxon>
    </lineage>
</organism>
<dbReference type="GO" id="GO:0006887">
    <property type="term" value="P:exocytosis"/>
    <property type="evidence" value="ECO:0007669"/>
    <property type="project" value="TreeGrafter"/>
</dbReference>
<sequence>MYQHFILWELPQAAAGLLDWLGPAASTESVRFDQRQDFTGSLSTTLPHACAIFGGVIIGGGSAAAGRPRRPSRSRRVLIQASAIDRWGRHCRRLGCTTLPSPATIDAADDETPLAWRHPKVPPCPLVAFQGVETGTKGSRAEARTAFVTHPPLSFSLFVFQPSSASAAPLQSIYCTQLDDAMKKFGFGKKGGSGDDGDDSNRSALFGRKKASPAPQSDNPYAQQGPASDPYADTAKYANITPYQQARQGIGGGPRPGGAPAGPPSHSEAPRDPDNYGSAPQPSGYGANRYGSGGGYGSDRYGGSSNATPTAGARGPGGYGGFGRANDNAPDENRDALFSGAQERLSNRAEQPPAAATTAASGAYGQSGTAGGSYGGYGEQRELTAEEQEEAEYQAILSEKRQVQQESAASVSRSVQMARQANEVGQATLARLGAQGERLHNTEKNLDLAANQNKIAQDRAAELKTLNRSMFAVHVGNPFTSKQRQQKADDEVMNRHRSERDQREATRRDGYTANQRMESTFRDINSAGRPRQQPRKKDYGKFNLDDEEGADELEDQIDDGITELEGQVSMMNMVGRAIGKEVDSQNKQIDRIMTKVCFRPCALEVSLLTDLRRQSDAVDDATRMNRERLARIR</sequence>
<evidence type="ECO:0000256" key="2">
    <source>
        <dbReference type="SAM" id="Coils"/>
    </source>
</evidence>
<dbReference type="GO" id="GO:0005484">
    <property type="term" value="F:SNAP receptor activity"/>
    <property type="evidence" value="ECO:0007669"/>
    <property type="project" value="TreeGrafter"/>
</dbReference>
<reference evidence="5 6" key="1">
    <citation type="journal article" date="2016" name="Front. Microbiol.">
        <title>Genome and transcriptome sequences reveal the specific parasitism of the nematophagous Purpureocillium lilacinum 36-1.</title>
        <authorList>
            <person name="Xie J."/>
            <person name="Li S."/>
            <person name="Mo C."/>
            <person name="Xiao X."/>
            <person name="Peng D."/>
            <person name="Wang G."/>
            <person name="Xiao Y."/>
        </authorList>
    </citation>
    <scope>NUCLEOTIDE SEQUENCE [LARGE SCALE GENOMIC DNA]</scope>
    <source>
        <strain evidence="5 6">36-1</strain>
    </source>
</reference>
<protein>
    <recommendedName>
        <fullName evidence="4">t-SNARE coiled-coil homology domain-containing protein</fullName>
    </recommendedName>
</protein>
<dbReference type="GO" id="GO:0005886">
    <property type="term" value="C:plasma membrane"/>
    <property type="evidence" value="ECO:0007669"/>
    <property type="project" value="TreeGrafter"/>
</dbReference>
<evidence type="ECO:0000256" key="3">
    <source>
        <dbReference type="SAM" id="MobiDB-lite"/>
    </source>
</evidence>
<dbReference type="AlphaFoldDB" id="A0A2U3DZE2"/>
<name>A0A2U3DZE2_PURLI</name>
<feature type="region of interest" description="Disordered" evidence="3">
    <location>
        <begin position="188"/>
        <end position="233"/>
    </location>
</feature>
<dbReference type="GO" id="GO:0031201">
    <property type="term" value="C:SNARE complex"/>
    <property type="evidence" value="ECO:0007669"/>
    <property type="project" value="TreeGrafter"/>
</dbReference>
<dbReference type="PANTHER" id="PTHR19305:SF9">
    <property type="entry name" value="SYNAPTOSOMAL-ASSOCIATED PROTEIN 29"/>
    <property type="match status" value="1"/>
</dbReference>
<dbReference type="Proteomes" id="UP000245956">
    <property type="component" value="Unassembled WGS sequence"/>
</dbReference>
<dbReference type="InterPro" id="IPR000727">
    <property type="entry name" value="T_SNARE_dom"/>
</dbReference>
<dbReference type="SUPFAM" id="SSF58038">
    <property type="entry name" value="SNARE fusion complex"/>
    <property type="match status" value="2"/>
</dbReference>
<feature type="compositionally biased region" description="Gly residues" evidence="3">
    <location>
        <begin position="314"/>
        <end position="323"/>
    </location>
</feature>
<dbReference type="EMBL" id="LCWV01000018">
    <property type="protein sequence ID" value="PWI67628.1"/>
    <property type="molecule type" value="Genomic_DNA"/>
</dbReference>
<feature type="coiled-coil region" evidence="2">
    <location>
        <begin position="439"/>
        <end position="466"/>
    </location>
</feature>
<feature type="domain" description="T-SNARE coiled-coil homology" evidence="4">
    <location>
        <begin position="551"/>
        <end position="596"/>
    </location>
</feature>
<dbReference type="CDD" id="cd15857">
    <property type="entry name" value="SNARE_SEC9C"/>
    <property type="match status" value="1"/>
</dbReference>
<evidence type="ECO:0000256" key="1">
    <source>
        <dbReference type="ARBA" id="ARBA00009480"/>
    </source>
</evidence>
<gene>
    <name evidence="5" type="ORF">PCL_02982</name>
</gene>
<feature type="compositionally biased region" description="Gly residues" evidence="3">
    <location>
        <begin position="249"/>
        <end position="260"/>
    </location>
</feature>
<feature type="compositionally biased region" description="Polar residues" evidence="3">
    <location>
        <begin position="214"/>
        <end position="226"/>
    </location>
</feature>
<feature type="compositionally biased region" description="Low complexity" evidence="3">
    <location>
        <begin position="298"/>
        <end position="313"/>
    </location>
</feature>
<evidence type="ECO:0000313" key="5">
    <source>
        <dbReference type="EMBL" id="PWI67628.1"/>
    </source>
</evidence>
<feature type="region of interest" description="Disordered" evidence="3">
    <location>
        <begin position="246"/>
        <end position="388"/>
    </location>
</feature>
<dbReference type="CDD" id="cd15886">
    <property type="entry name" value="SNARE_SEC9N"/>
    <property type="match status" value="1"/>
</dbReference>
<feature type="compositionally biased region" description="Basic and acidic residues" evidence="3">
    <location>
        <begin position="486"/>
        <end position="510"/>
    </location>
</feature>
<dbReference type="Gene3D" id="1.20.5.110">
    <property type="match status" value="2"/>
</dbReference>
<dbReference type="PROSITE" id="PS50192">
    <property type="entry name" value="T_SNARE"/>
    <property type="match status" value="1"/>
</dbReference>
<evidence type="ECO:0000313" key="6">
    <source>
        <dbReference type="Proteomes" id="UP000245956"/>
    </source>
</evidence>
<feature type="region of interest" description="Disordered" evidence="3">
    <location>
        <begin position="478"/>
        <end position="543"/>
    </location>
</feature>
<comment type="similarity">
    <text evidence="1">Belongs to the SNAP-25 family.</text>
</comment>
<feature type="compositionally biased region" description="Gly residues" evidence="3">
    <location>
        <begin position="368"/>
        <end position="378"/>
    </location>
</feature>
<keyword evidence="2" id="KW-0175">Coiled coil</keyword>
<feature type="compositionally biased region" description="Low complexity" evidence="3">
    <location>
        <begin position="349"/>
        <end position="367"/>
    </location>
</feature>
<dbReference type="GO" id="GO:0006906">
    <property type="term" value="P:vesicle fusion"/>
    <property type="evidence" value="ECO:0007669"/>
    <property type="project" value="TreeGrafter"/>
</dbReference>